<feature type="chain" id="PRO_5015865929" evidence="1">
    <location>
        <begin position="27"/>
        <end position="413"/>
    </location>
</feature>
<keyword evidence="1" id="KW-0732">Signal</keyword>
<accession>A0A2X2VUP9</accession>
<dbReference type="RefSeq" id="WP_111921037.1">
    <property type="nucleotide sequence ID" value="NZ_UAWC01000001.1"/>
</dbReference>
<reference evidence="2 3" key="1">
    <citation type="submission" date="2018-06" db="EMBL/GenBank/DDBJ databases">
        <authorList>
            <consortium name="Pathogen Informatics"/>
            <person name="Doyle S."/>
        </authorList>
    </citation>
    <scope>NUCLEOTIDE SEQUENCE [LARGE SCALE GENOMIC DNA]</scope>
    <source>
        <strain evidence="2 3">NCTC13028</strain>
    </source>
</reference>
<name>A0A2X2VUP9_CLOCO</name>
<sequence>MKLKKKTAMITSFAVGMVMLTTTVFAEVVSKSGYEQAKDALKYTAESFSSELSSYTIDASMVIKDNGKIIESENELSKCDRKKSAQENVHTSIKGNNKVKSYYYRDKNVIISNDPIEDIYFETKLEKSDEGYKFNNPFKDENASDVEKIADALVGNLKDYVLVKNNSDGSKEFSGTVSEAQIPTLINAITSYMLKSSTSSMNSNPHNESLMPLMSKDVYIKEVKGKALVDKNGLIQNIFGTGVFHGKDDKGVEHNLTFELLFKITNVNSTVVNKPNLSGKKVEKSVQNNEDEFTNPEKFIGEYKNDIIIEKNGKFEKIGERTLKITKSDDKVVAGNYEEKYLKGYENYAGKLSKVNFEAKYGEDRYSATYKVEGFSNTGYISLNGHEGSVYFDLPHQRGNKVMYNGSFNRVFK</sequence>
<dbReference type="AlphaFoldDB" id="A0A2X2VUP9"/>
<proteinExistence type="predicted"/>
<dbReference type="EMBL" id="UAWC01000001">
    <property type="protein sequence ID" value="SQB33016.1"/>
    <property type="molecule type" value="Genomic_DNA"/>
</dbReference>
<evidence type="ECO:0000313" key="2">
    <source>
        <dbReference type="EMBL" id="SQB33016.1"/>
    </source>
</evidence>
<feature type="signal peptide" evidence="1">
    <location>
        <begin position="1"/>
        <end position="26"/>
    </location>
</feature>
<evidence type="ECO:0000256" key="1">
    <source>
        <dbReference type="SAM" id="SignalP"/>
    </source>
</evidence>
<evidence type="ECO:0000313" key="3">
    <source>
        <dbReference type="Proteomes" id="UP000250223"/>
    </source>
</evidence>
<dbReference type="Proteomes" id="UP000250223">
    <property type="component" value="Unassembled WGS sequence"/>
</dbReference>
<organism evidence="2 3">
    <name type="scientific">Clostridium cochlearium</name>
    <dbReference type="NCBI Taxonomy" id="1494"/>
    <lineage>
        <taxon>Bacteria</taxon>
        <taxon>Bacillati</taxon>
        <taxon>Bacillota</taxon>
        <taxon>Clostridia</taxon>
        <taxon>Eubacteriales</taxon>
        <taxon>Clostridiaceae</taxon>
        <taxon>Clostridium</taxon>
    </lineage>
</organism>
<gene>
    <name evidence="2" type="ORF">NCTC13028_00117</name>
</gene>
<protein>
    <submittedName>
        <fullName evidence="2">Uncharacterized protein</fullName>
    </submittedName>
</protein>